<dbReference type="Pfam" id="PF13246">
    <property type="entry name" value="Cation_ATPase"/>
    <property type="match status" value="1"/>
</dbReference>
<dbReference type="SFLD" id="SFLDF00027">
    <property type="entry name" value="p-type_atpase"/>
    <property type="match status" value="1"/>
</dbReference>
<dbReference type="Gene3D" id="2.70.150.10">
    <property type="entry name" value="Calcium-transporting ATPase, cytoplasmic transduction domain A"/>
    <property type="match status" value="1"/>
</dbReference>
<evidence type="ECO:0000256" key="7">
    <source>
        <dbReference type="ARBA" id="ARBA00023136"/>
    </source>
</evidence>
<evidence type="ECO:0000313" key="10">
    <source>
        <dbReference type="EMBL" id="MFC3476903.1"/>
    </source>
</evidence>
<evidence type="ECO:0000256" key="1">
    <source>
        <dbReference type="ARBA" id="ARBA00004141"/>
    </source>
</evidence>
<feature type="transmembrane region" description="Helical" evidence="8">
    <location>
        <begin position="48"/>
        <end position="73"/>
    </location>
</feature>
<dbReference type="Pfam" id="PF00690">
    <property type="entry name" value="Cation_ATPase_N"/>
    <property type="match status" value="1"/>
</dbReference>
<feature type="transmembrane region" description="Helical" evidence="8">
    <location>
        <begin position="650"/>
        <end position="676"/>
    </location>
</feature>
<dbReference type="InterPro" id="IPR008250">
    <property type="entry name" value="ATPase_P-typ_transduc_dom_A_sf"/>
</dbReference>
<dbReference type="InterPro" id="IPR001757">
    <property type="entry name" value="P_typ_ATPase"/>
</dbReference>
<feature type="domain" description="Cation-transporting P-type ATPase N-terminal" evidence="9">
    <location>
        <begin position="2"/>
        <end position="75"/>
    </location>
</feature>
<feature type="transmembrane region" description="Helical" evidence="8">
    <location>
        <begin position="682"/>
        <end position="700"/>
    </location>
</feature>
<dbReference type="SFLD" id="SFLDS00003">
    <property type="entry name" value="Haloacid_Dehalogenase"/>
    <property type="match status" value="1"/>
</dbReference>
<proteinExistence type="predicted"/>
<keyword evidence="2 8" id="KW-0812">Transmembrane</keyword>
<feature type="transmembrane region" description="Helical" evidence="8">
    <location>
        <begin position="243"/>
        <end position="260"/>
    </location>
</feature>
<sequence length="850" mass="90529">MDWHATDTDDALDAADSDRDGLTDAAAERRLAEVGPNELVRDGSRHPAAIFAAQFRSALIWVLVVAAALAFAAGKPVDAVLIAVIVFANGVFGFAQEYRAERSLDALRDAATPNATVRRNGERTTVPADEVVPGDVVLLEQGDVVPADARVLDARLLEVEEAALTGESLPVEKSPEPVGADTALAERTSVVYKGTSVVAGRGEAVVFGTGMDTEVGAIATGLAEAEDPRTPLQTDLDQLGRRLGVAVAVLAAAVVALLVARDTPLVQAGLAAVSLAVAAIPEGLPAVVTFTLALGVRRLARDDALVRRLPAVEALGSVDVVVTDKTGTLTEGEMRVRKAWVYDETLDPEADDERLDRLFEIGAVCNDAPPDGETGTPTERALVRGALDRGIDVAERRDALPRRDEIPFSADRKRMTTVHEDRVYVKGAPAVVLERSTRVLTPDGERRLDDETRELVAERVDDLAGDALRVLGFAYRDRGDRDPDSDLVFVGLQGLLDPPRDEVADAIADTKHAGVAVKMVTGDNRLTAAAIGRQVGVDSNVLEGSEVDAMSDEELRKAVEDVDVFARTVPAQKVRILRALQANGHRVAMTGDGVNDAPALKNADVGVAMGVRGTEVARQASDVVLLDDDYATIRSAIRGGRAIFDNVWKFVAYLLSANLAEVLLVFVASLFGYLILPAVQLLWINLLTDGLPALALGTDPDADDVMERKPRRGRGVVDRSMLTLVAGAGLVTTAFMLAVMVWSLDGAPAATPYAVTMVFTGFVVFEFAKLYVVRWTRHTPPTANPWLTLSVLVSFGFQLAVLYTPLADYFGTVPLSGGDWLVLLGAAAAALPLFVGVGALARRRDPTVRE</sequence>
<keyword evidence="3" id="KW-0547">Nucleotide-binding</keyword>
<organism evidence="10 11">
    <name type="scientific">Halobacterium litoreum</name>
    <dbReference type="NCBI Taxonomy" id="2039234"/>
    <lineage>
        <taxon>Archaea</taxon>
        <taxon>Methanobacteriati</taxon>
        <taxon>Methanobacteriota</taxon>
        <taxon>Stenosarchaea group</taxon>
        <taxon>Halobacteria</taxon>
        <taxon>Halobacteriales</taxon>
        <taxon>Halobacteriaceae</taxon>
        <taxon>Halobacterium</taxon>
    </lineage>
</organism>
<dbReference type="InterPro" id="IPR023298">
    <property type="entry name" value="ATPase_P-typ_TM_dom_sf"/>
</dbReference>
<keyword evidence="4" id="KW-0067">ATP-binding</keyword>
<dbReference type="SUPFAM" id="SSF81665">
    <property type="entry name" value="Calcium ATPase, transmembrane domain M"/>
    <property type="match status" value="1"/>
</dbReference>
<evidence type="ECO:0000256" key="3">
    <source>
        <dbReference type="ARBA" id="ARBA00022741"/>
    </source>
</evidence>
<keyword evidence="7 8" id="KW-0472">Membrane</keyword>
<dbReference type="GO" id="GO:0016020">
    <property type="term" value="C:membrane"/>
    <property type="evidence" value="ECO:0007669"/>
    <property type="project" value="UniProtKB-SubCell"/>
</dbReference>
<keyword evidence="11" id="KW-1185">Reference proteome</keyword>
<feature type="transmembrane region" description="Helical" evidence="8">
    <location>
        <begin position="721"/>
        <end position="744"/>
    </location>
</feature>
<dbReference type="PANTHER" id="PTHR42861">
    <property type="entry name" value="CALCIUM-TRANSPORTING ATPASE"/>
    <property type="match status" value="1"/>
</dbReference>
<dbReference type="SUPFAM" id="SSF56784">
    <property type="entry name" value="HAD-like"/>
    <property type="match status" value="1"/>
</dbReference>
<protein>
    <submittedName>
        <fullName evidence="10">Cation-translocating P-type ATPase</fullName>
    </submittedName>
</protein>
<dbReference type="InterPro" id="IPR006068">
    <property type="entry name" value="ATPase_P-typ_cation-transptr_C"/>
</dbReference>
<dbReference type="NCBIfam" id="TIGR01494">
    <property type="entry name" value="ATPase_P-type"/>
    <property type="match status" value="3"/>
</dbReference>
<dbReference type="Pfam" id="PF00689">
    <property type="entry name" value="Cation_ATPase_C"/>
    <property type="match status" value="1"/>
</dbReference>
<dbReference type="SUPFAM" id="SSF81653">
    <property type="entry name" value="Calcium ATPase, transduction domain A"/>
    <property type="match status" value="1"/>
</dbReference>
<evidence type="ECO:0000256" key="4">
    <source>
        <dbReference type="ARBA" id="ARBA00022840"/>
    </source>
</evidence>
<dbReference type="EMBL" id="JBHRWN010000002">
    <property type="protein sequence ID" value="MFC3476903.1"/>
    <property type="molecule type" value="Genomic_DNA"/>
</dbReference>
<dbReference type="GO" id="GO:0005524">
    <property type="term" value="F:ATP binding"/>
    <property type="evidence" value="ECO:0007669"/>
    <property type="project" value="UniProtKB-KW"/>
</dbReference>
<keyword evidence="5" id="KW-1278">Translocase</keyword>
<dbReference type="InterPro" id="IPR059000">
    <property type="entry name" value="ATPase_P-type_domA"/>
</dbReference>
<evidence type="ECO:0000259" key="9">
    <source>
        <dbReference type="SMART" id="SM00831"/>
    </source>
</evidence>
<dbReference type="SMART" id="SM00831">
    <property type="entry name" value="Cation_ATPase_N"/>
    <property type="match status" value="1"/>
</dbReference>
<dbReference type="SUPFAM" id="SSF81660">
    <property type="entry name" value="Metal cation-transporting ATPase, ATP-binding domain N"/>
    <property type="match status" value="1"/>
</dbReference>
<dbReference type="Pfam" id="PF00122">
    <property type="entry name" value="E1-E2_ATPase"/>
    <property type="match status" value="1"/>
</dbReference>
<evidence type="ECO:0000256" key="8">
    <source>
        <dbReference type="SAM" id="Phobius"/>
    </source>
</evidence>
<dbReference type="InterPro" id="IPR018303">
    <property type="entry name" value="ATPase_P-typ_P_site"/>
</dbReference>
<dbReference type="InterPro" id="IPR036412">
    <property type="entry name" value="HAD-like_sf"/>
</dbReference>
<dbReference type="AlphaFoldDB" id="A0ABD5NC84"/>
<evidence type="ECO:0000256" key="6">
    <source>
        <dbReference type="ARBA" id="ARBA00022989"/>
    </source>
</evidence>
<dbReference type="InterPro" id="IPR044492">
    <property type="entry name" value="P_typ_ATPase_HD_dom"/>
</dbReference>
<evidence type="ECO:0000256" key="2">
    <source>
        <dbReference type="ARBA" id="ARBA00022692"/>
    </source>
</evidence>
<evidence type="ECO:0000313" key="11">
    <source>
        <dbReference type="Proteomes" id="UP001595660"/>
    </source>
</evidence>
<feature type="transmembrane region" description="Helical" evidence="8">
    <location>
        <begin position="785"/>
        <end position="805"/>
    </location>
</feature>
<evidence type="ECO:0000256" key="5">
    <source>
        <dbReference type="ARBA" id="ARBA00022967"/>
    </source>
</evidence>
<feature type="transmembrane region" description="Helical" evidence="8">
    <location>
        <begin position="820"/>
        <end position="841"/>
    </location>
</feature>
<dbReference type="PRINTS" id="PR00119">
    <property type="entry name" value="CATATPASE"/>
</dbReference>
<comment type="subcellular location">
    <subcellularLocation>
        <location evidence="1">Membrane</location>
        <topology evidence="1">Multi-pass membrane protein</topology>
    </subcellularLocation>
</comment>
<feature type="transmembrane region" description="Helical" evidence="8">
    <location>
        <begin position="272"/>
        <end position="296"/>
    </location>
</feature>
<feature type="transmembrane region" description="Helical" evidence="8">
    <location>
        <begin position="750"/>
        <end position="773"/>
    </location>
</feature>
<dbReference type="InterPro" id="IPR023214">
    <property type="entry name" value="HAD_sf"/>
</dbReference>
<dbReference type="Proteomes" id="UP001595660">
    <property type="component" value="Unassembled WGS sequence"/>
</dbReference>
<keyword evidence="6 8" id="KW-1133">Transmembrane helix</keyword>
<dbReference type="Gene3D" id="1.20.1110.10">
    <property type="entry name" value="Calcium-transporting ATPase, transmembrane domain"/>
    <property type="match status" value="1"/>
</dbReference>
<dbReference type="GeneID" id="69117177"/>
<comment type="caution">
    <text evidence="10">The sequence shown here is derived from an EMBL/GenBank/DDBJ whole genome shotgun (WGS) entry which is preliminary data.</text>
</comment>
<dbReference type="InterPro" id="IPR004014">
    <property type="entry name" value="ATPase_P-typ_cation-transptr_N"/>
</dbReference>
<dbReference type="PROSITE" id="PS00154">
    <property type="entry name" value="ATPASE_E1_E2"/>
    <property type="match status" value="1"/>
</dbReference>
<dbReference type="PRINTS" id="PR00120">
    <property type="entry name" value="HATPASE"/>
</dbReference>
<dbReference type="RefSeq" id="WP_232571960.1">
    <property type="nucleotide sequence ID" value="NZ_CP089466.1"/>
</dbReference>
<feature type="transmembrane region" description="Helical" evidence="8">
    <location>
        <begin position="79"/>
        <end position="95"/>
    </location>
</feature>
<dbReference type="Gene3D" id="3.40.50.1000">
    <property type="entry name" value="HAD superfamily/HAD-like"/>
    <property type="match status" value="1"/>
</dbReference>
<name>A0ABD5NC84_9EURY</name>
<dbReference type="Gene3D" id="3.40.1110.10">
    <property type="entry name" value="Calcium-transporting ATPase, cytoplasmic domain N"/>
    <property type="match status" value="1"/>
</dbReference>
<accession>A0ABD5NC84</accession>
<dbReference type="InterPro" id="IPR023299">
    <property type="entry name" value="ATPase_P-typ_cyto_dom_N"/>
</dbReference>
<dbReference type="SFLD" id="SFLDG00002">
    <property type="entry name" value="C1.7:_P-type_atpase_like"/>
    <property type="match status" value="1"/>
</dbReference>
<reference evidence="10 11" key="1">
    <citation type="journal article" date="2019" name="Int. J. Syst. Evol. Microbiol.">
        <title>The Global Catalogue of Microorganisms (GCM) 10K type strain sequencing project: providing services to taxonomists for standard genome sequencing and annotation.</title>
        <authorList>
            <consortium name="The Broad Institute Genomics Platform"/>
            <consortium name="The Broad Institute Genome Sequencing Center for Infectious Disease"/>
            <person name="Wu L."/>
            <person name="Ma J."/>
        </authorList>
    </citation>
    <scope>NUCLEOTIDE SEQUENCE [LARGE SCALE GENOMIC DNA]</scope>
    <source>
        <strain evidence="10 11">CGMCC 1.12562</strain>
    </source>
</reference>
<gene>
    <name evidence="10" type="ORF">ACFOKC_04115</name>
</gene>